<dbReference type="EMBL" id="AC172744">
    <property type="protein sequence ID" value="ABN09068.1"/>
    <property type="molecule type" value="Genomic_DNA"/>
</dbReference>
<name>A2Q648_MEDTR</name>
<dbReference type="AlphaFoldDB" id="A2Q648"/>
<proteinExistence type="predicted"/>
<organism evidence="2">
    <name type="scientific">Medicago truncatula</name>
    <name type="common">Barrel medic</name>
    <name type="synonym">Medicago tribuloides</name>
    <dbReference type="NCBI Taxonomy" id="3880"/>
    <lineage>
        <taxon>Eukaryota</taxon>
        <taxon>Viridiplantae</taxon>
        <taxon>Streptophyta</taxon>
        <taxon>Embryophyta</taxon>
        <taxon>Tracheophyta</taxon>
        <taxon>Spermatophyta</taxon>
        <taxon>Magnoliopsida</taxon>
        <taxon>eudicotyledons</taxon>
        <taxon>Gunneridae</taxon>
        <taxon>Pentapetalae</taxon>
        <taxon>rosids</taxon>
        <taxon>fabids</taxon>
        <taxon>Fabales</taxon>
        <taxon>Fabaceae</taxon>
        <taxon>Papilionoideae</taxon>
        <taxon>50 kb inversion clade</taxon>
        <taxon>NPAAA clade</taxon>
        <taxon>Hologalegina</taxon>
        <taxon>IRL clade</taxon>
        <taxon>Trifolieae</taxon>
        <taxon>Medicago</taxon>
    </lineage>
</organism>
<protein>
    <submittedName>
        <fullName evidence="2">Uncharacterized protein</fullName>
    </submittedName>
</protein>
<evidence type="ECO:0000313" key="2">
    <source>
        <dbReference type="EMBL" id="ABN09068.1"/>
    </source>
</evidence>
<gene>
    <name evidence="2" type="ORF">MtrDRAFT_AC172744g6v1</name>
</gene>
<evidence type="ECO:0000256" key="1">
    <source>
        <dbReference type="SAM" id="MobiDB-lite"/>
    </source>
</evidence>
<reference evidence="2" key="1">
    <citation type="submission" date="2005-12" db="EMBL/GenBank/DDBJ databases">
        <authorList>
            <person name="Town C.D."/>
        </authorList>
    </citation>
    <scope>NUCLEOTIDE SEQUENCE</scope>
</reference>
<sequence>MQNHDNVEQADVNVNNVFGADVVSNVVESGDYVDLDGSSRNPSSINDDGVLSGGRI</sequence>
<reference evidence="2" key="2">
    <citation type="submission" date="2007-03" db="EMBL/GenBank/DDBJ databases">
        <authorList>
            <consortium name="The International Medicago Genome Annotation Group"/>
        </authorList>
    </citation>
    <scope>NUCLEOTIDE SEQUENCE</scope>
</reference>
<feature type="region of interest" description="Disordered" evidence="1">
    <location>
        <begin position="32"/>
        <end position="56"/>
    </location>
</feature>
<accession>A2Q648</accession>